<dbReference type="AlphaFoldDB" id="A0A0D0BKS7"/>
<dbReference type="HOGENOM" id="CLU_2347368_0_0_1"/>
<evidence type="ECO:0000256" key="1">
    <source>
        <dbReference type="SAM" id="MobiDB-lite"/>
    </source>
</evidence>
<evidence type="ECO:0000313" key="2">
    <source>
        <dbReference type="EMBL" id="KIK72272.1"/>
    </source>
</evidence>
<reference evidence="3" key="2">
    <citation type="submission" date="2015-01" db="EMBL/GenBank/DDBJ databases">
        <title>Evolutionary Origins and Diversification of the Mycorrhizal Mutualists.</title>
        <authorList>
            <consortium name="DOE Joint Genome Institute"/>
            <consortium name="Mycorrhizal Genomics Consortium"/>
            <person name="Kohler A."/>
            <person name="Kuo A."/>
            <person name="Nagy L.G."/>
            <person name="Floudas D."/>
            <person name="Copeland A."/>
            <person name="Barry K.W."/>
            <person name="Cichocki N."/>
            <person name="Veneault-Fourrey C."/>
            <person name="LaButti K."/>
            <person name="Lindquist E.A."/>
            <person name="Lipzen A."/>
            <person name="Lundell T."/>
            <person name="Morin E."/>
            <person name="Murat C."/>
            <person name="Riley R."/>
            <person name="Ohm R."/>
            <person name="Sun H."/>
            <person name="Tunlid A."/>
            <person name="Henrissat B."/>
            <person name="Grigoriev I.V."/>
            <person name="Hibbett D.S."/>
            <person name="Martin F."/>
        </authorList>
    </citation>
    <scope>NUCLEOTIDE SEQUENCE [LARGE SCALE GENOMIC DNA]</scope>
    <source>
        <strain evidence="3">Ve08.2h10</strain>
    </source>
</reference>
<organism evidence="2 3">
    <name type="scientific">Paxillus rubicundulus Ve08.2h10</name>
    <dbReference type="NCBI Taxonomy" id="930991"/>
    <lineage>
        <taxon>Eukaryota</taxon>
        <taxon>Fungi</taxon>
        <taxon>Dikarya</taxon>
        <taxon>Basidiomycota</taxon>
        <taxon>Agaricomycotina</taxon>
        <taxon>Agaricomycetes</taxon>
        <taxon>Agaricomycetidae</taxon>
        <taxon>Boletales</taxon>
        <taxon>Paxilineae</taxon>
        <taxon>Paxillaceae</taxon>
        <taxon>Paxillus</taxon>
    </lineage>
</organism>
<dbReference type="InParanoid" id="A0A0D0BKS7"/>
<feature type="compositionally biased region" description="Polar residues" evidence="1">
    <location>
        <begin position="16"/>
        <end position="25"/>
    </location>
</feature>
<feature type="region of interest" description="Disordered" evidence="1">
    <location>
        <begin position="1"/>
        <end position="25"/>
    </location>
</feature>
<keyword evidence="3" id="KW-1185">Reference proteome</keyword>
<dbReference type="EMBL" id="KN831024">
    <property type="protein sequence ID" value="KIK72272.1"/>
    <property type="molecule type" value="Genomic_DNA"/>
</dbReference>
<dbReference type="Proteomes" id="UP000054538">
    <property type="component" value="Unassembled WGS sequence"/>
</dbReference>
<reference evidence="2 3" key="1">
    <citation type="submission" date="2014-04" db="EMBL/GenBank/DDBJ databases">
        <authorList>
            <consortium name="DOE Joint Genome Institute"/>
            <person name="Kuo A."/>
            <person name="Kohler A."/>
            <person name="Jargeat P."/>
            <person name="Nagy L.G."/>
            <person name="Floudas D."/>
            <person name="Copeland A."/>
            <person name="Barry K.W."/>
            <person name="Cichocki N."/>
            <person name="Veneault-Fourrey C."/>
            <person name="LaButti K."/>
            <person name="Lindquist E.A."/>
            <person name="Lipzen A."/>
            <person name="Lundell T."/>
            <person name="Morin E."/>
            <person name="Murat C."/>
            <person name="Sun H."/>
            <person name="Tunlid A."/>
            <person name="Henrissat B."/>
            <person name="Grigoriev I.V."/>
            <person name="Hibbett D.S."/>
            <person name="Martin F."/>
            <person name="Nordberg H.P."/>
            <person name="Cantor M.N."/>
            <person name="Hua S.X."/>
        </authorList>
    </citation>
    <scope>NUCLEOTIDE SEQUENCE [LARGE SCALE GENOMIC DNA]</scope>
    <source>
        <strain evidence="2 3">Ve08.2h10</strain>
    </source>
</reference>
<proteinExistence type="predicted"/>
<protein>
    <submittedName>
        <fullName evidence="2">Uncharacterized protein</fullName>
    </submittedName>
</protein>
<sequence>MQHYTTTRPDKPIWAQKSSQEIPTQPSHPLLVRSIRLVSQICPRTQLPMPSPGLLVWILRVSRAPLTLLHLAPPEARIHPSLLISVLSFIRSSPSLN</sequence>
<accession>A0A0D0BKS7</accession>
<name>A0A0D0BKS7_9AGAM</name>
<gene>
    <name evidence="2" type="ORF">PAXRUDRAFT_22184</name>
</gene>
<evidence type="ECO:0000313" key="3">
    <source>
        <dbReference type="Proteomes" id="UP000054538"/>
    </source>
</evidence>